<organism evidence="1 2">
    <name type="scientific">Ensete ventricosum</name>
    <name type="common">Abyssinian banana</name>
    <name type="synonym">Musa ensete</name>
    <dbReference type="NCBI Taxonomy" id="4639"/>
    <lineage>
        <taxon>Eukaryota</taxon>
        <taxon>Viridiplantae</taxon>
        <taxon>Streptophyta</taxon>
        <taxon>Embryophyta</taxon>
        <taxon>Tracheophyta</taxon>
        <taxon>Spermatophyta</taxon>
        <taxon>Magnoliopsida</taxon>
        <taxon>Liliopsida</taxon>
        <taxon>Zingiberales</taxon>
        <taxon>Musaceae</taxon>
        <taxon>Ensete</taxon>
    </lineage>
</organism>
<evidence type="ECO:0008006" key="3">
    <source>
        <dbReference type="Google" id="ProtNLM"/>
    </source>
</evidence>
<sequence length="161" mass="18480">MATTPLHRHSKAYYTGLSSVFFDKLPMSTKGLDFALAPRWSGWLSAPIRQPTVQALRRWKSLCSRLMRSWKANNLHVKSLSNRIPLDTFWRELLVWWLSMTVNPITSLRHWLDEVSLLQVSNKDDVAVGRIRQDLSQDGTARDQIRKGAALNAIQIAEKLL</sequence>
<comment type="caution">
    <text evidence="1">The sequence shown here is derived from an EMBL/GenBank/DDBJ whole genome shotgun (WGS) entry which is preliminary data.</text>
</comment>
<dbReference type="AlphaFoldDB" id="A0AAV8QHQ2"/>
<proteinExistence type="predicted"/>
<reference evidence="1 2" key="1">
    <citation type="submission" date="2022-12" db="EMBL/GenBank/DDBJ databases">
        <title>Chromosome-scale assembly of the Ensete ventricosum genome.</title>
        <authorList>
            <person name="Dussert Y."/>
            <person name="Stocks J."/>
            <person name="Wendawek A."/>
            <person name="Woldeyes F."/>
            <person name="Nichols R.A."/>
            <person name="Borrell J.S."/>
        </authorList>
    </citation>
    <scope>NUCLEOTIDE SEQUENCE [LARGE SCALE GENOMIC DNA]</scope>
    <source>
        <strain evidence="2">cv. Maze</strain>
        <tissue evidence="1">Seeds</tissue>
    </source>
</reference>
<name>A0AAV8QHQ2_ENSVE</name>
<dbReference type="Gene3D" id="3.30.360.10">
    <property type="entry name" value="Dihydrodipicolinate Reductase, domain 2"/>
    <property type="match status" value="1"/>
</dbReference>
<protein>
    <recommendedName>
        <fullName evidence="3">Rubisco LSMT substrate-binding domain-containing protein</fullName>
    </recommendedName>
</protein>
<dbReference type="EMBL" id="JAQQAF010000006">
    <property type="protein sequence ID" value="KAJ8476268.1"/>
    <property type="molecule type" value="Genomic_DNA"/>
</dbReference>
<dbReference type="Gene3D" id="3.40.50.720">
    <property type="entry name" value="NAD(P)-binding Rossmann-like Domain"/>
    <property type="match status" value="1"/>
</dbReference>
<accession>A0AAV8QHQ2</accession>
<evidence type="ECO:0000313" key="1">
    <source>
        <dbReference type="EMBL" id="KAJ8476268.1"/>
    </source>
</evidence>
<dbReference type="Proteomes" id="UP001222027">
    <property type="component" value="Unassembled WGS sequence"/>
</dbReference>
<evidence type="ECO:0000313" key="2">
    <source>
        <dbReference type="Proteomes" id="UP001222027"/>
    </source>
</evidence>
<keyword evidence="2" id="KW-1185">Reference proteome</keyword>
<gene>
    <name evidence="1" type="ORF">OPV22_019995</name>
</gene>